<accession>A0A0Q3ET42</accession>
<dbReference type="InParanoid" id="A0A0Q3ET42"/>
<evidence type="ECO:0000256" key="1">
    <source>
        <dbReference type="SAM" id="Phobius"/>
    </source>
</evidence>
<feature type="transmembrane region" description="Helical" evidence="1">
    <location>
        <begin position="37"/>
        <end position="60"/>
    </location>
</feature>
<dbReference type="EnsemblPlants" id="KQJ89444">
    <property type="protein sequence ID" value="KQJ89444"/>
    <property type="gene ID" value="BRADI_4g25946v3"/>
</dbReference>
<proteinExistence type="predicted"/>
<reference evidence="2 3" key="1">
    <citation type="journal article" date="2010" name="Nature">
        <title>Genome sequencing and analysis of the model grass Brachypodium distachyon.</title>
        <authorList>
            <consortium name="International Brachypodium Initiative"/>
        </authorList>
    </citation>
    <scope>NUCLEOTIDE SEQUENCE [LARGE SCALE GENOMIC DNA]</scope>
    <source>
        <strain evidence="2 3">Bd21</strain>
    </source>
</reference>
<reference evidence="3" key="3">
    <citation type="submission" date="2018-08" db="UniProtKB">
        <authorList>
            <consortium name="EnsemblPlants"/>
        </authorList>
    </citation>
    <scope>IDENTIFICATION</scope>
    <source>
        <strain evidence="3">cv. Bd21</strain>
    </source>
</reference>
<evidence type="ECO:0000313" key="2">
    <source>
        <dbReference type="EMBL" id="KQJ89444.2"/>
    </source>
</evidence>
<evidence type="ECO:0000313" key="3">
    <source>
        <dbReference type="EnsemblPlants" id="KQJ89444"/>
    </source>
</evidence>
<dbReference type="AlphaFoldDB" id="A0A0Q3ET42"/>
<protein>
    <submittedName>
        <fullName evidence="2 3">Uncharacterized protein</fullName>
    </submittedName>
</protein>
<gene>
    <name evidence="2" type="ORF">BRADI_4g25946v3</name>
</gene>
<dbReference type="EMBL" id="CM000883">
    <property type="protein sequence ID" value="KQJ89444.2"/>
    <property type="molecule type" value="Genomic_DNA"/>
</dbReference>
<keyword evidence="1" id="KW-1133">Transmembrane helix</keyword>
<keyword evidence="1" id="KW-0472">Membrane</keyword>
<sequence>MEIENINRWPKKNIDQWSRKKKKTLISGLEKKENINGIIICFLVCTRCPIYISIHILLYLSRGNSSKY</sequence>
<reference evidence="2" key="2">
    <citation type="submission" date="2017-06" db="EMBL/GenBank/DDBJ databases">
        <title>WGS assembly of Brachypodium distachyon.</title>
        <authorList>
            <consortium name="The International Brachypodium Initiative"/>
            <person name="Lucas S."/>
            <person name="Harmon-Smith M."/>
            <person name="Lail K."/>
            <person name="Tice H."/>
            <person name="Grimwood J."/>
            <person name="Bruce D."/>
            <person name="Barry K."/>
            <person name="Shu S."/>
            <person name="Lindquist E."/>
            <person name="Wang M."/>
            <person name="Pitluck S."/>
            <person name="Vogel J.P."/>
            <person name="Garvin D.F."/>
            <person name="Mockler T.C."/>
            <person name="Schmutz J."/>
            <person name="Rokhsar D."/>
            <person name="Bevan M.W."/>
        </authorList>
    </citation>
    <scope>NUCLEOTIDE SEQUENCE</scope>
    <source>
        <strain evidence="2">Bd21</strain>
    </source>
</reference>
<dbReference type="Gramene" id="KQJ89444">
    <property type="protein sequence ID" value="KQJ89444"/>
    <property type="gene ID" value="BRADI_4g25946v3"/>
</dbReference>
<keyword evidence="1" id="KW-0812">Transmembrane</keyword>
<name>A0A0Q3ET42_BRADI</name>
<dbReference type="Proteomes" id="UP000008810">
    <property type="component" value="Chromosome 4"/>
</dbReference>
<keyword evidence="4" id="KW-1185">Reference proteome</keyword>
<evidence type="ECO:0000313" key="4">
    <source>
        <dbReference type="Proteomes" id="UP000008810"/>
    </source>
</evidence>
<organism evidence="2">
    <name type="scientific">Brachypodium distachyon</name>
    <name type="common">Purple false brome</name>
    <name type="synonym">Trachynia distachya</name>
    <dbReference type="NCBI Taxonomy" id="15368"/>
    <lineage>
        <taxon>Eukaryota</taxon>
        <taxon>Viridiplantae</taxon>
        <taxon>Streptophyta</taxon>
        <taxon>Embryophyta</taxon>
        <taxon>Tracheophyta</taxon>
        <taxon>Spermatophyta</taxon>
        <taxon>Magnoliopsida</taxon>
        <taxon>Liliopsida</taxon>
        <taxon>Poales</taxon>
        <taxon>Poaceae</taxon>
        <taxon>BOP clade</taxon>
        <taxon>Pooideae</taxon>
        <taxon>Stipodae</taxon>
        <taxon>Brachypodieae</taxon>
        <taxon>Brachypodium</taxon>
    </lineage>
</organism>